<sequence>MALRINVFLLLLLFLSLLLIPLSSGIVNEGFKEDGIDPIHLLHKDGIVMNSRKLWMLDATMQDYDDTGANQKHDPYPRRKPGNGRNP</sequence>
<evidence type="ECO:0000313" key="4">
    <source>
        <dbReference type="Proteomes" id="UP000006882"/>
    </source>
</evidence>
<dbReference type="PANTHER" id="PTHR34467">
    <property type="entry name" value="TRANSMEMBRANE PROTEIN"/>
    <property type="match status" value="1"/>
</dbReference>
<reference evidence="3 4" key="1">
    <citation type="journal article" date="2013" name="Nat. Genet.">
        <title>The high-quality draft genome of peach (Prunus persica) identifies unique patterns of genetic diversity, domestication and genome evolution.</title>
        <authorList>
            <consortium name="International Peach Genome Initiative"/>
            <person name="Verde I."/>
            <person name="Abbott A.G."/>
            <person name="Scalabrin S."/>
            <person name="Jung S."/>
            <person name="Shu S."/>
            <person name="Marroni F."/>
            <person name="Zhebentyayeva T."/>
            <person name="Dettori M.T."/>
            <person name="Grimwood J."/>
            <person name="Cattonaro F."/>
            <person name="Zuccolo A."/>
            <person name="Rossini L."/>
            <person name="Jenkins J."/>
            <person name="Vendramin E."/>
            <person name="Meisel L.A."/>
            <person name="Decroocq V."/>
            <person name="Sosinski B."/>
            <person name="Prochnik S."/>
            <person name="Mitros T."/>
            <person name="Policriti A."/>
            <person name="Cipriani G."/>
            <person name="Dondini L."/>
            <person name="Ficklin S."/>
            <person name="Goodstein D.M."/>
            <person name="Xuan P."/>
            <person name="Del Fabbro C."/>
            <person name="Aramini V."/>
            <person name="Copetti D."/>
            <person name="Gonzalez S."/>
            <person name="Horner D.S."/>
            <person name="Falchi R."/>
            <person name="Lucas S."/>
            <person name="Mica E."/>
            <person name="Maldonado J."/>
            <person name="Lazzari B."/>
            <person name="Bielenberg D."/>
            <person name="Pirona R."/>
            <person name="Miculan M."/>
            <person name="Barakat A."/>
            <person name="Testolin R."/>
            <person name="Stella A."/>
            <person name="Tartarini S."/>
            <person name="Tonutti P."/>
            <person name="Arus P."/>
            <person name="Orellana A."/>
            <person name="Wells C."/>
            <person name="Main D."/>
            <person name="Vizzotto G."/>
            <person name="Silva H."/>
            <person name="Salamini F."/>
            <person name="Schmutz J."/>
            <person name="Morgante M."/>
            <person name="Rokhsar D.S."/>
        </authorList>
    </citation>
    <scope>NUCLEOTIDE SEQUENCE [LARGE SCALE GENOMIC DNA]</scope>
    <source>
        <strain evidence="4">cv. Nemared</strain>
    </source>
</reference>
<feature type="compositionally biased region" description="Basic residues" evidence="1">
    <location>
        <begin position="78"/>
        <end position="87"/>
    </location>
</feature>
<organism evidence="3 4">
    <name type="scientific">Prunus persica</name>
    <name type="common">Peach</name>
    <name type="synonym">Amygdalus persica</name>
    <dbReference type="NCBI Taxonomy" id="3760"/>
    <lineage>
        <taxon>Eukaryota</taxon>
        <taxon>Viridiplantae</taxon>
        <taxon>Streptophyta</taxon>
        <taxon>Embryophyta</taxon>
        <taxon>Tracheophyta</taxon>
        <taxon>Spermatophyta</taxon>
        <taxon>Magnoliopsida</taxon>
        <taxon>eudicotyledons</taxon>
        <taxon>Gunneridae</taxon>
        <taxon>Pentapetalae</taxon>
        <taxon>rosids</taxon>
        <taxon>fabids</taxon>
        <taxon>Rosales</taxon>
        <taxon>Rosaceae</taxon>
        <taxon>Amygdaloideae</taxon>
        <taxon>Amygdaleae</taxon>
        <taxon>Prunus</taxon>
    </lineage>
</organism>
<evidence type="ECO:0000256" key="1">
    <source>
        <dbReference type="SAM" id="MobiDB-lite"/>
    </source>
</evidence>
<keyword evidence="2" id="KW-0732">Signal</keyword>
<dbReference type="AlphaFoldDB" id="A0A251QQG8"/>
<dbReference type="OrthoDB" id="1166345at2759"/>
<evidence type="ECO:0008006" key="5">
    <source>
        <dbReference type="Google" id="ProtNLM"/>
    </source>
</evidence>
<feature type="region of interest" description="Disordered" evidence="1">
    <location>
        <begin position="66"/>
        <end position="87"/>
    </location>
</feature>
<gene>
    <name evidence="3" type="ORF">PRUPE_2G313800</name>
</gene>
<dbReference type="Gramene" id="ONI25670">
    <property type="protein sequence ID" value="ONI25670"/>
    <property type="gene ID" value="PRUPE_2G313800"/>
</dbReference>
<evidence type="ECO:0000313" key="3">
    <source>
        <dbReference type="EMBL" id="ONI25670.1"/>
    </source>
</evidence>
<accession>A0A251QQG8</accession>
<dbReference type="Proteomes" id="UP000006882">
    <property type="component" value="Chromosome G2"/>
</dbReference>
<feature type="signal peptide" evidence="2">
    <location>
        <begin position="1"/>
        <end position="25"/>
    </location>
</feature>
<dbReference type="PANTHER" id="PTHR34467:SF1">
    <property type="entry name" value="OS05G0542300 PROTEIN"/>
    <property type="match status" value="1"/>
</dbReference>
<evidence type="ECO:0000256" key="2">
    <source>
        <dbReference type="SAM" id="SignalP"/>
    </source>
</evidence>
<proteinExistence type="predicted"/>
<feature type="chain" id="PRO_5012670929" description="Transmembrane protein" evidence="2">
    <location>
        <begin position="26"/>
        <end position="87"/>
    </location>
</feature>
<protein>
    <recommendedName>
        <fullName evidence="5">Transmembrane protein</fullName>
    </recommendedName>
</protein>
<dbReference type="EMBL" id="CM007652">
    <property type="protein sequence ID" value="ONI25670.1"/>
    <property type="molecule type" value="Genomic_DNA"/>
</dbReference>
<name>A0A251QQG8_PRUPE</name>
<keyword evidence="4" id="KW-1185">Reference proteome</keyword>